<dbReference type="AlphaFoldDB" id="A0A917KUR5"/>
<evidence type="ECO:0000313" key="3">
    <source>
        <dbReference type="Proteomes" id="UP000661507"/>
    </source>
</evidence>
<dbReference type="SMART" id="SM00564">
    <property type="entry name" value="PQQ"/>
    <property type="match status" value="7"/>
</dbReference>
<feature type="domain" description="Pyrrolo-quinoline quinone repeat" evidence="1">
    <location>
        <begin position="384"/>
        <end position="444"/>
    </location>
</feature>
<reference evidence="2" key="1">
    <citation type="journal article" date="2014" name="Int. J. Syst. Evol. Microbiol.">
        <title>Complete genome sequence of Corynebacterium casei LMG S-19264T (=DSM 44701T), isolated from a smear-ripened cheese.</title>
        <authorList>
            <consortium name="US DOE Joint Genome Institute (JGI-PGF)"/>
            <person name="Walter F."/>
            <person name="Albersmeier A."/>
            <person name="Kalinowski J."/>
            <person name="Ruckert C."/>
        </authorList>
    </citation>
    <scope>NUCLEOTIDE SEQUENCE</scope>
    <source>
        <strain evidence="2">CGMCC 1.3617</strain>
    </source>
</reference>
<dbReference type="PANTHER" id="PTHR34512:SF30">
    <property type="entry name" value="OUTER MEMBRANE PROTEIN ASSEMBLY FACTOR BAMB"/>
    <property type="match status" value="1"/>
</dbReference>
<protein>
    <submittedName>
        <fullName evidence="2">Pyrrolo-quinoline quinone</fullName>
    </submittedName>
</protein>
<dbReference type="InterPro" id="IPR018391">
    <property type="entry name" value="PQQ_b-propeller_rpt"/>
</dbReference>
<sequence>MTGGAMTRRGALFGAAALLGGCDTLSDWFGERRERFPGERRSILDIPERSLRADTAAQGAAVALPPSVPRADWPVAGGDAPHSGGHIAFGPGLARTWSAGFGSGNAYRRRLLAGPVVAGGTVYVSDALGAVSAFDVATGNRRWRRDTDRTNDDDGTMGSGLAVSGETLFVATGLSELLAFNVADGSVRWRVDLPAPARGAPAVAGGTVFVPTVSSTLVALSAEDGARKWTHRAAPNPTLPLGLGTPAVDGEVVVAGFPSGELIALRANDGRVLWTESLAAAGGGALSDIASVRARPAVANGRVVAVGMGGLTICVDLRSGRRLWEQESGGPVGAWMAGDWVFLANDAGQVAALERESGQVRWATSLRAAPEDGKPPPRIELSSPILAGGRLLVGTSASELVSLDPTNGEVSARLPLPSGLTLQPVVAGGLLLASTDDATLLALSGGG</sequence>
<name>A0A917KUR5_9PROT</name>
<dbReference type="Gene3D" id="2.130.10.10">
    <property type="entry name" value="YVTN repeat-like/Quinoprotein amine dehydrogenase"/>
    <property type="match status" value="1"/>
</dbReference>
<evidence type="ECO:0000259" key="1">
    <source>
        <dbReference type="Pfam" id="PF13360"/>
    </source>
</evidence>
<gene>
    <name evidence="2" type="ORF">GCM10011320_40080</name>
</gene>
<keyword evidence="3" id="KW-1185">Reference proteome</keyword>
<dbReference type="InterPro" id="IPR002372">
    <property type="entry name" value="PQQ_rpt_dom"/>
</dbReference>
<dbReference type="SUPFAM" id="SSF50998">
    <property type="entry name" value="Quinoprotein alcohol dehydrogenase-like"/>
    <property type="match status" value="1"/>
</dbReference>
<dbReference type="Proteomes" id="UP000661507">
    <property type="component" value="Unassembled WGS sequence"/>
</dbReference>
<proteinExistence type="predicted"/>
<accession>A0A917KUR5</accession>
<dbReference type="InterPro" id="IPR015943">
    <property type="entry name" value="WD40/YVTN_repeat-like_dom_sf"/>
</dbReference>
<dbReference type="EMBL" id="BMKW01000010">
    <property type="protein sequence ID" value="GGJ28807.1"/>
    <property type="molecule type" value="Genomic_DNA"/>
</dbReference>
<dbReference type="Pfam" id="PF13360">
    <property type="entry name" value="PQQ_2"/>
    <property type="match status" value="2"/>
</dbReference>
<reference evidence="2" key="2">
    <citation type="submission" date="2020-09" db="EMBL/GenBank/DDBJ databases">
        <authorList>
            <person name="Sun Q."/>
            <person name="Zhou Y."/>
        </authorList>
    </citation>
    <scope>NUCLEOTIDE SEQUENCE</scope>
    <source>
        <strain evidence="2">CGMCC 1.3617</strain>
    </source>
</reference>
<dbReference type="PANTHER" id="PTHR34512">
    <property type="entry name" value="CELL SURFACE PROTEIN"/>
    <property type="match status" value="1"/>
</dbReference>
<comment type="caution">
    <text evidence="2">The sequence shown here is derived from an EMBL/GenBank/DDBJ whole genome shotgun (WGS) entry which is preliminary data.</text>
</comment>
<feature type="domain" description="Pyrrolo-quinoline quinone repeat" evidence="1">
    <location>
        <begin position="129"/>
        <end position="364"/>
    </location>
</feature>
<evidence type="ECO:0000313" key="2">
    <source>
        <dbReference type="EMBL" id="GGJ28807.1"/>
    </source>
</evidence>
<organism evidence="2 3">
    <name type="scientific">Neoroseomonas lacus</name>
    <dbReference type="NCBI Taxonomy" id="287609"/>
    <lineage>
        <taxon>Bacteria</taxon>
        <taxon>Pseudomonadati</taxon>
        <taxon>Pseudomonadota</taxon>
        <taxon>Alphaproteobacteria</taxon>
        <taxon>Acetobacterales</taxon>
        <taxon>Acetobacteraceae</taxon>
        <taxon>Neoroseomonas</taxon>
    </lineage>
</organism>
<dbReference type="InterPro" id="IPR011047">
    <property type="entry name" value="Quinoprotein_ADH-like_sf"/>
</dbReference>